<dbReference type="SUPFAM" id="SSF110849">
    <property type="entry name" value="ParB/Sulfiredoxin"/>
    <property type="match status" value="1"/>
</dbReference>
<accession>A0ABM8E385</accession>
<evidence type="ECO:0008006" key="3">
    <source>
        <dbReference type="Google" id="ProtNLM"/>
    </source>
</evidence>
<evidence type="ECO:0000313" key="2">
    <source>
        <dbReference type="Proteomes" id="UP001317779"/>
    </source>
</evidence>
<dbReference type="RefSeq" id="WP_344047656.1">
    <property type="nucleotide sequence ID" value="NZ_AP027141.1"/>
</dbReference>
<dbReference type="Proteomes" id="UP001317779">
    <property type="component" value="Chromosome"/>
</dbReference>
<dbReference type="Pfam" id="PF05869">
    <property type="entry name" value="Dam"/>
    <property type="match status" value="1"/>
</dbReference>
<dbReference type="Gene3D" id="3.90.1530.30">
    <property type="match status" value="1"/>
</dbReference>
<dbReference type="PANTHER" id="PTHR33375:SF1">
    <property type="entry name" value="CHROMOSOME-PARTITIONING PROTEIN PARB-RELATED"/>
    <property type="match status" value="1"/>
</dbReference>
<dbReference type="InterPro" id="IPR050336">
    <property type="entry name" value="Chromosome_partition/occlusion"/>
</dbReference>
<dbReference type="EMBL" id="AP027141">
    <property type="protein sequence ID" value="BDV32255.1"/>
    <property type="molecule type" value="Genomic_DNA"/>
</dbReference>
<gene>
    <name evidence="1" type="ORF">Microterr_29150</name>
</gene>
<protein>
    <recommendedName>
        <fullName evidence="3">ParB/Sulfiredoxin domain-containing protein</fullName>
    </recommendedName>
</protein>
<dbReference type="InterPro" id="IPR036086">
    <property type="entry name" value="ParB/Sulfiredoxin_sf"/>
</dbReference>
<organism evidence="1 2">
    <name type="scientific">Microbacterium terricola</name>
    <dbReference type="NCBI Taxonomy" id="344163"/>
    <lineage>
        <taxon>Bacteria</taxon>
        <taxon>Bacillati</taxon>
        <taxon>Actinomycetota</taxon>
        <taxon>Actinomycetes</taxon>
        <taxon>Micrococcales</taxon>
        <taxon>Microbacteriaceae</taxon>
        <taxon>Microbacterium</taxon>
    </lineage>
</organism>
<dbReference type="PANTHER" id="PTHR33375">
    <property type="entry name" value="CHROMOSOME-PARTITIONING PROTEIN PARB-RELATED"/>
    <property type="match status" value="1"/>
</dbReference>
<dbReference type="SUPFAM" id="SSF109709">
    <property type="entry name" value="KorB DNA-binding domain-like"/>
    <property type="match status" value="1"/>
</dbReference>
<reference evidence="1 2" key="1">
    <citation type="submission" date="2022-12" db="EMBL/GenBank/DDBJ databases">
        <title>Microbacterium terricola strain KV-448 chromosome, complete genome.</title>
        <authorList>
            <person name="Oshima T."/>
            <person name="Moriya T."/>
            <person name="Bessho Y."/>
        </authorList>
    </citation>
    <scope>NUCLEOTIDE SEQUENCE [LARGE SCALE GENOMIC DNA]</scope>
    <source>
        <strain evidence="1 2">KV-448</strain>
    </source>
</reference>
<dbReference type="InterPro" id="IPR008593">
    <property type="entry name" value="Dam_MeTrfase"/>
</dbReference>
<keyword evidence="2" id="KW-1185">Reference proteome</keyword>
<proteinExistence type="predicted"/>
<name>A0ABM8E385_9MICO</name>
<sequence>MGAEPLAELADSIRRNGLREPVVLHADDSVLDGRNRYLACRTVGVEPTFVTFRGSDEEALQFVIDTNTHRRHLTESQRALVAARLVGFSHGGDRAASVAGVPPMLTQRQAAERLGISERTVRDGKLVLDYAPDALAGEVERGLLAVRAAAEIIRAAGKDQALVAEYHRLRRASGSEEWYTPRHILALVAELLGEIDLDPASNPGDPWVTARQHFNRADDGLTRPWAGRVFLNPPWNAQGSPARWVAKLVDEYEEGDVTEAVCLLPARVNTSWMARLAIYPRVFVRGRLKFTDAAGDAPFPVALVYLGARVAEFTDIFSRVGNVYGYLAPASESLSAAQPGTASSTTAD</sequence>
<dbReference type="Gene3D" id="1.10.10.2830">
    <property type="match status" value="1"/>
</dbReference>
<evidence type="ECO:0000313" key="1">
    <source>
        <dbReference type="EMBL" id="BDV32255.1"/>
    </source>
</evidence>